<dbReference type="InterPro" id="IPR013785">
    <property type="entry name" value="Aldolase_TIM"/>
</dbReference>
<dbReference type="Pfam" id="PF04055">
    <property type="entry name" value="Radical_SAM"/>
    <property type="match status" value="1"/>
</dbReference>
<name>A0A7G9Y6A5_9EURY</name>
<feature type="domain" description="Radical SAM core" evidence="10">
    <location>
        <begin position="43"/>
        <end position="163"/>
    </location>
</feature>
<accession>A0A7G9Y6A5</accession>
<dbReference type="GO" id="GO:0102521">
    <property type="term" value="F:tRNA-4-demethylwyosine synthase activity"/>
    <property type="evidence" value="ECO:0007669"/>
    <property type="project" value="UniProtKB-EC"/>
</dbReference>
<proteinExistence type="predicted"/>
<dbReference type="GO" id="GO:0008033">
    <property type="term" value="P:tRNA processing"/>
    <property type="evidence" value="ECO:0007669"/>
    <property type="project" value="UniProtKB-KW"/>
</dbReference>
<keyword evidence="2" id="KW-0004">4Fe-4S</keyword>
<evidence type="ECO:0000256" key="5">
    <source>
        <dbReference type="ARBA" id="ARBA00022723"/>
    </source>
</evidence>
<evidence type="ECO:0000256" key="4">
    <source>
        <dbReference type="ARBA" id="ARBA00022694"/>
    </source>
</evidence>
<dbReference type="PANTHER" id="PTHR13930:SF0">
    <property type="entry name" value="S-ADENOSYL-L-METHIONINE-DEPENDENT TRNA 4-DEMETHYLWYOSINE SYNTHASE TYW1-RELATED"/>
    <property type="match status" value="1"/>
</dbReference>
<evidence type="ECO:0000256" key="9">
    <source>
        <dbReference type="ARBA" id="ARBA00049466"/>
    </source>
</evidence>
<sequence>MPVPLPAPTDWDSPVEIKGSIIREHARLISGYGGSETTDMDALREAQKPDQVAISLAGEPTLYPHLPELIDLFHKDAMTTFVVSNGTQPDMIARIAPTQLYLSLNAPDEDTYLKVCNPCGNFWEEIRESLRVLGRSKTRTRTAVRITLIKGVNMFDPDGYARLLSMCEPDYIEVKAYMHVGFSQKRLDRAAMPDHEEVRLFASEIGDVAGYRIADDSKISRVVLLSRDGSVERIQSRR</sequence>
<evidence type="ECO:0000259" key="11">
    <source>
        <dbReference type="Pfam" id="PF08608"/>
    </source>
</evidence>
<evidence type="ECO:0000256" key="7">
    <source>
        <dbReference type="ARBA" id="ARBA00023014"/>
    </source>
</evidence>
<dbReference type="InterPro" id="IPR007197">
    <property type="entry name" value="rSAM"/>
</dbReference>
<dbReference type="InterPro" id="IPR034556">
    <property type="entry name" value="tRNA_wybutosine-synthase"/>
</dbReference>
<dbReference type="CDD" id="cd01335">
    <property type="entry name" value="Radical_SAM"/>
    <property type="match status" value="1"/>
</dbReference>
<reference evidence="12" key="1">
    <citation type="submission" date="2020-06" db="EMBL/GenBank/DDBJ databases">
        <title>Unique genomic features of the anaerobic methanotrophic archaea.</title>
        <authorList>
            <person name="Chadwick G.L."/>
            <person name="Skennerton C.T."/>
            <person name="Laso-Perez R."/>
            <person name="Leu A.O."/>
            <person name="Speth D.R."/>
            <person name="Yu H."/>
            <person name="Morgan-Lang C."/>
            <person name="Hatzenpichler R."/>
            <person name="Goudeau D."/>
            <person name="Malmstrom R."/>
            <person name="Brazelton W.J."/>
            <person name="Woyke T."/>
            <person name="Hallam S.J."/>
            <person name="Tyson G.W."/>
            <person name="Wegener G."/>
            <person name="Boetius A."/>
            <person name="Orphan V."/>
        </authorList>
    </citation>
    <scope>NUCLEOTIDE SEQUENCE</scope>
</reference>
<dbReference type="PANTHER" id="PTHR13930">
    <property type="entry name" value="S-ADENOSYL-L-METHIONINE-DEPENDENT TRNA 4-DEMETHYLWYOSINE SYNTHASE"/>
    <property type="match status" value="1"/>
</dbReference>
<evidence type="ECO:0000256" key="6">
    <source>
        <dbReference type="ARBA" id="ARBA00023004"/>
    </source>
</evidence>
<dbReference type="AlphaFoldDB" id="A0A7G9Y6A5"/>
<feature type="domain" description="tRNA wybutosine-synthesis" evidence="11">
    <location>
        <begin position="168"/>
        <end position="227"/>
    </location>
</feature>
<keyword evidence="8 12" id="KW-0456">Lyase</keyword>
<dbReference type="GO" id="GO:0046872">
    <property type="term" value="F:metal ion binding"/>
    <property type="evidence" value="ECO:0007669"/>
    <property type="project" value="UniProtKB-KW"/>
</dbReference>
<comment type="catalytic activity">
    <reaction evidence="9">
        <text>N(1)-methylguanosine(37) in tRNA(Phe) + pyruvate + S-adenosyl-L-methionine = 4-demethylwyosine(37) in tRNA(Phe) + 5'-deoxyadenosine + L-methionine + CO2 + H2O</text>
        <dbReference type="Rhea" id="RHEA:36347"/>
        <dbReference type="Rhea" id="RHEA-COMP:10164"/>
        <dbReference type="Rhea" id="RHEA-COMP:10165"/>
        <dbReference type="ChEBI" id="CHEBI:15361"/>
        <dbReference type="ChEBI" id="CHEBI:15377"/>
        <dbReference type="ChEBI" id="CHEBI:16526"/>
        <dbReference type="ChEBI" id="CHEBI:17319"/>
        <dbReference type="ChEBI" id="CHEBI:57844"/>
        <dbReference type="ChEBI" id="CHEBI:59789"/>
        <dbReference type="ChEBI" id="CHEBI:64315"/>
        <dbReference type="ChEBI" id="CHEBI:73542"/>
        <dbReference type="EC" id="4.1.3.44"/>
    </reaction>
</comment>
<keyword evidence="3" id="KW-0949">S-adenosyl-L-methionine</keyword>
<keyword evidence="5" id="KW-0479">Metal-binding</keyword>
<dbReference type="Pfam" id="PF08608">
    <property type="entry name" value="Wyosine_form"/>
    <property type="match status" value="1"/>
</dbReference>
<dbReference type="Gene3D" id="3.20.20.70">
    <property type="entry name" value="Aldolase class I"/>
    <property type="match status" value="1"/>
</dbReference>
<dbReference type="InterPro" id="IPR013917">
    <property type="entry name" value="tRNA_wybutosine-synth"/>
</dbReference>
<dbReference type="GO" id="GO:0051539">
    <property type="term" value="F:4 iron, 4 sulfur cluster binding"/>
    <property type="evidence" value="ECO:0007669"/>
    <property type="project" value="UniProtKB-KW"/>
</dbReference>
<keyword evidence="4" id="KW-0819">tRNA processing</keyword>
<evidence type="ECO:0000313" key="12">
    <source>
        <dbReference type="EMBL" id="QNO43539.1"/>
    </source>
</evidence>
<evidence type="ECO:0000256" key="3">
    <source>
        <dbReference type="ARBA" id="ARBA00022691"/>
    </source>
</evidence>
<evidence type="ECO:0000256" key="2">
    <source>
        <dbReference type="ARBA" id="ARBA00022485"/>
    </source>
</evidence>
<comment type="cofactor">
    <cofactor evidence="1">
        <name>[4Fe-4S] cluster</name>
        <dbReference type="ChEBI" id="CHEBI:49883"/>
    </cofactor>
</comment>
<dbReference type="SUPFAM" id="SSF102114">
    <property type="entry name" value="Radical SAM enzymes"/>
    <property type="match status" value="1"/>
</dbReference>
<organism evidence="12">
    <name type="scientific">Candidatus Methanogaster sp. ANME-2c ERB4</name>
    <dbReference type="NCBI Taxonomy" id="2759911"/>
    <lineage>
        <taxon>Archaea</taxon>
        <taxon>Methanobacteriati</taxon>
        <taxon>Methanobacteriota</taxon>
        <taxon>Stenosarchaea group</taxon>
        <taxon>Methanomicrobia</taxon>
        <taxon>Methanosarcinales</taxon>
        <taxon>ANME-2 cluster</taxon>
        <taxon>Candidatus Methanogasteraceae</taxon>
        <taxon>Candidatus Methanogaster</taxon>
    </lineage>
</organism>
<keyword evidence="6" id="KW-0408">Iron</keyword>
<dbReference type="EMBL" id="MT630845">
    <property type="protein sequence ID" value="QNO43539.1"/>
    <property type="molecule type" value="Genomic_DNA"/>
</dbReference>
<protein>
    <submittedName>
        <fullName evidence="12">S-adenosyl-L-methionine-dependent tRNA 4-demethylwyosine synthase</fullName>
        <ecNumber evidence="12">4.1.3.44</ecNumber>
    </submittedName>
</protein>
<evidence type="ECO:0000256" key="1">
    <source>
        <dbReference type="ARBA" id="ARBA00001966"/>
    </source>
</evidence>
<evidence type="ECO:0000256" key="8">
    <source>
        <dbReference type="ARBA" id="ARBA00023239"/>
    </source>
</evidence>
<evidence type="ECO:0000259" key="10">
    <source>
        <dbReference type="Pfam" id="PF04055"/>
    </source>
</evidence>
<keyword evidence="7" id="KW-0411">Iron-sulfur</keyword>
<dbReference type="EC" id="4.1.3.44" evidence="12"/>
<gene>
    <name evidence="12" type="primary">taw1</name>
    <name evidence="12" type="ORF">HMEJMANM_00008</name>
</gene>
<dbReference type="InterPro" id="IPR058240">
    <property type="entry name" value="rSAM_sf"/>
</dbReference>